<keyword evidence="4 5" id="KW-0472">Membrane</keyword>
<dbReference type="EMBL" id="PXWF02000241">
    <property type="protein sequence ID" value="PWF46713.1"/>
    <property type="molecule type" value="Genomic_DNA"/>
</dbReference>
<dbReference type="InterPro" id="IPR013525">
    <property type="entry name" value="ABC2_TM"/>
</dbReference>
<dbReference type="InterPro" id="IPR051328">
    <property type="entry name" value="T7SS_ABC-Transporter"/>
</dbReference>
<dbReference type="PIRSF" id="PIRSF006648">
    <property type="entry name" value="DrrB"/>
    <property type="match status" value="1"/>
</dbReference>
<keyword evidence="5" id="KW-0813">Transport</keyword>
<evidence type="ECO:0000256" key="3">
    <source>
        <dbReference type="ARBA" id="ARBA00022989"/>
    </source>
</evidence>
<organism evidence="7 8">
    <name type="scientific">Massilia glaciei</name>
    <dbReference type="NCBI Taxonomy" id="1524097"/>
    <lineage>
        <taxon>Bacteria</taxon>
        <taxon>Pseudomonadati</taxon>
        <taxon>Pseudomonadota</taxon>
        <taxon>Betaproteobacteria</taxon>
        <taxon>Burkholderiales</taxon>
        <taxon>Oxalobacteraceae</taxon>
        <taxon>Telluria group</taxon>
        <taxon>Massilia</taxon>
    </lineage>
</organism>
<keyword evidence="5" id="KW-1003">Cell membrane</keyword>
<accession>A0A2U2HJ28</accession>
<keyword evidence="2 5" id="KW-0812">Transmembrane</keyword>
<dbReference type="GO" id="GO:0043190">
    <property type="term" value="C:ATP-binding cassette (ABC) transporter complex"/>
    <property type="evidence" value="ECO:0007669"/>
    <property type="project" value="InterPro"/>
</dbReference>
<feature type="domain" description="ABC transmembrane type-2" evidence="6">
    <location>
        <begin position="30"/>
        <end position="255"/>
    </location>
</feature>
<reference evidence="7 8" key="1">
    <citation type="submission" date="2018-04" db="EMBL/GenBank/DDBJ databases">
        <title>Massilia violaceinigra sp. nov., a novel purple-pigmented bacterium isolated from Tianshan glacier, Xinjiang, China.</title>
        <authorList>
            <person name="Wang H."/>
        </authorList>
    </citation>
    <scope>NUCLEOTIDE SEQUENCE [LARGE SCALE GENOMIC DNA]</scope>
    <source>
        <strain evidence="7 8">B448-2</strain>
    </source>
</reference>
<dbReference type="PANTHER" id="PTHR43077">
    <property type="entry name" value="TRANSPORT PERMEASE YVFS-RELATED"/>
    <property type="match status" value="1"/>
</dbReference>
<dbReference type="InterPro" id="IPR047817">
    <property type="entry name" value="ABC2_TM_bact-type"/>
</dbReference>
<dbReference type="RefSeq" id="WP_106758270.1">
    <property type="nucleotide sequence ID" value="NZ_PXWF02000241.1"/>
</dbReference>
<evidence type="ECO:0000256" key="4">
    <source>
        <dbReference type="ARBA" id="ARBA00023136"/>
    </source>
</evidence>
<feature type="transmembrane region" description="Helical" evidence="5">
    <location>
        <begin position="35"/>
        <end position="55"/>
    </location>
</feature>
<evidence type="ECO:0000256" key="2">
    <source>
        <dbReference type="ARBA" id="ARBA00022692"/>
    </source>
</evidence>
<feature type="transmembrane region" description="Helical" evidence="5">
    <location>
        <begin position="109"/>
        <end position="135"/>
    </location>
</feature>
<dbReference type="PANTHER" id="PTHR43077:SF11">
    <property type="entry name" value="TRANSPORT PERMEASE YVFS-RELATED"/>
    <property type="match status" value="1"/>
</dbReference>
<proteinExistence type="inferred from homology"/>
<dbReference type="AlphaFoldDB" id="A0A2U2HJ28"/>
<keyword evidence="8" id="KW-1185">Reference proteome</keyword>
<gene>
    <name evidence="7" type="ORF">C7C56_015455</name>
</gene>
<comment type="subcellular location">
    <subcellularLocation>
        <location evidence="5">Cell inner membrane</location>
        <topology evidence="5">Multi-pass membrane protein</topology>
    </subcellularLocation>
    <subcellularLocation>
        <location evidence="1">Membrane</location>
        <topology evidence="1">Multi-pass membrane protein</topology>
    </subcellularLocation>
</comment>
<sequence>MNTPTLSSNLSYSVWSVYATEARLEFIRMLRMPMFALPALLFPAMFYSLFGLLMARGKGGVSAYMLATYCIFGVMGPGLFGFGVSVAVEKDRGWLTWRRAVPALPGAYFVSKMIMAMIFAFIIFLELAVLAATLGGVHLEASQWSQLMLVSLLSSLPFCALGLVIGILVNAQAAPAVVNFIYLPMAFLSGLWLPISLLPQFLGKLAPIWPSYHAAQIALKVIGADLGAPLWHHIAYLVMFTLAMAWLAVMFWSRMKVK</sequence>
<evidence type="ECO:0000313" key="8">
    <source>
        <dbReference type="Proteomes" id="UP000241421"/>
    </source>
</evidence>
<feature type="transmembrane region" description="Helical" evidence="5">
    <location>
        <begin position="234"/>
        <end position="252"/>
    </location>
</feature>
<evidence type="ECO:0000256" key="1">
    <source>
        <dbReference type="ARBA" id="ARBA00004141"/>
    </source>
</evidence>
<dbReference type="GO" id="GO:0140359">
    <property type="term" value="F:ABC-type transporter activity"/>
    <property type="evidence" value="ECO:0007669"/>
    <property type="project" value="InterPro"/>
</dbReference>
<comment type="similarity">
    <text evidence="5">Belongs to the ABC-2 integral membrane protein family.</text>
</comment>
<dbReference type="OrthoDB" id="9786643at2"/>
<dbReference type="InterPro" id="IPR000412">
    <property type="entry name" value="ABC_2_transport"/>
</dbReference>
<dbReference type="Pfam" id="PF01061">
    <property type="entry name" value="ABC2_membrane"/>
    <property type="match status" value="1"/>
</dbReference>
<keyword evidence="3 5" id="KW-1133">Transmembrane helix</keyword>
<evidence type="ECO:0000256" key="5">
    <source>
        <dbReference type="RuleBase" id="RU361157"/>
    </source>
</evidence>
<dbReference type="Proteomes" id="UP000241421">
    <property type="component" value="Unassembled WGS sequence"/>
</dbReference>
<feature type="transmembrane region" description="Helical" evidence="5">
    <location>
        <begin position="61"/>
        <end position="88"/>
    </location>
</feature>
<evidence type="ECO:0000313" key="7">
    <source>
        <dbReference type="EMBL" id="PWF46713.1"/>
    </source>
</evidence>
<feature type="transmembrane region" description="Helical" evidence="5">
    <location>
        <begin position="147"/>
        <end position="169"/>
    </location>
</feature>
<protein>
    <recommendedName>
        <fullName evidence="5">Transport permease protein</fullName>
    </recommendedName>
</protein>
<name>A0A2U2HJ28_9BURK</name>
<dbReference type="PROSITE" id="PS51012">
    <property type="entry name" value="ABC_TM2"/>
    <property type="match status" value="1"/>
</dbReference>
<feature type="transmembrane region" description="Helical" evidence="5">
    <location>
        <begin position="176"/>
        <end position="195"/>
    </location>
</feature>
<comment type="caution">
    <text evidence="7">The sequence shown here is derived from an EMBL/GenBank/DDBJ whole genome shotgun (WGS) entry which is preliminary data.</text>
</comment>
<evidence type="ECO:0000259" key="6">
    <source>
        <dbReference type="PROSITE" id="PS51012"/>
    </source>
</evidence>